<name>A0ABM8JTQ1_9GAMM</name>
<evidence type="ECO:0000313" key="1">
    <source>
        <dbReference type="EMBL" id="BET96079.1"/>
    </source>
</evidence>
<organism evidence="1 2">
    <name type="scientific">Xenorhabdus taiwanensis</name>
    <dbReference type="NCBI Taxonomy" id="3085177"/>
    <lineage>
        <taxon>Bacteria</taxon>
        <taxon>Pseudomonadati</taxon>
        <taxon>Pseudomonadota</taxon>
        <taxon>Gammaproteobacteria</taxon>
        <taxon>Enterobacterales</taxon>
        <taxon>Morganellaceae</taxon>
        <taxon>Xenorhabdus</taxon>
    </lineage>
</organism>
<dbReference type="Proteomes" id="UP001529514">
    <property type="component" value="Chromosome"/>
</dbReference>
<dbReference type="EMBL" id="AP028978">
    <property type="protein sequence ID" value="BET96079.1"/>
    <property type="molecule type" value="Genomic_DNA"/>
</dbReference>
<sequence length="42" mass="5008">MQNGFDTEWKKQEQELKRLKAEVCNKASQLEQQRISLMKAIK</sequence>
<reference evidence="1 2" key="1">
    <citation type="submission" date="2023-10" db="EMBL/GenBank/DDBJ databases">
        <title>Xenorhabdus taiwanensis sp. nov., a symbiotic bacterium associated with the entomopathogenic nematode Steinernema taiwanensis.</title>
        <authorList>
            <person name="Tseng C.T."/>
            <person name="Shu H.Y."/>
            <person name="Chen M.H."/>
            <person name="Fang Y.J."/>
            <person name="Wu T.L."/>
            <person name="Lin Y.C."/>
            <person name="Huang C.J."/>
        </authorList>
    </citation>
    <scope>NUCLEOTIDE SEQUENCE [LARGE SCALE GENOMIC DNA]</scope>
    <source>
        <strain evidence="1 2">TCT-1</strain>
    </source>
</reference>
<protein>
    <recommendedName>
        <fullName evidence="3">Transposase</fullName>
    </recommendedName>
</protein>
<accession>A0ABM8JTQ1</accession>
<keyword evidence="2" id="KW-1185">Reference proteome</keyword>
<gene>
    <name evidence="1" type="ORF">TCT1_10000</name>
</gene>
<evidence type="ECO:0000313" key="2">
    <source>
        <dbReference type="Proteomes" id="UP001529514"/>
    </source>
</evidence>
<proteinExistence type="predicted"/>
<evidence type="ECO:0008006" key="3">
    <source>
        <dbReference type="Google" id="ProtNLM"/>
    </source>
</evidence>